<evidence type="ECO:0000313" key="2">
    <source>
        <dbReference type="Proteomes" id="UP000299102"/>
    </source>
</evidence>
<reference evidence="1 2" key="1">
    <citation type="journal article" date="2019" name="Commun. Biol.">
        <title>The bagworm genome reveals a unique fibroin gene that provides high tensile strength.</title>
        <authorList>
            <person name="Kono N."/>
            <person name="Nakamura H."/>
            <person name="Ohtoshi R."/>
            <person name="Tomita M."/>
            <person name="Numata K."/>
            <person name="Arakawa K."/>
        </authorList>
    </citation>
    <scope>NUCLEOTIDE SEQUENCE [LARGE SCALE GENOMIC DNA]</scope>
</reference>
<dbReference type="EMBL" id="BGZK01001885">
    <property type="protein sequence ID" value="GBP87786.1"/>
    <property type="molecule type" value="Genomic_DNA"/>
</dbReference>
<gene>
    <name evidence="1" type="ORF">EVAR_60494_1</name>
</gene>
<proteinExistence type="predicted"/>
<dbReference type="AlphaFoldDB" id="A0A4C1ZH13"/>
<accession>A0A4C1ZH13</accession>
<dbReference type="Proteomes" id="UP000299102">
    <property type="component" value="Unassembled WGS sequence"/>
</dbReference>
<name>A0A4C1ZH13_EUMVA</name>
<evidence type="ECO:0000313" key="1">
    <source>
        <dbReference type="EMBL" id="GBP87786.1"/>
    </source>
</evidence>
<comment type="caution">
    <text evidence="1">The sequence shown here is derived from an EMBL/GenBank/DDBJ whole genome shotgun (WGS) entry which is preliminary data.</text>
</comment>
<sequence length="82" mass="9156">MERRWTVGVPPGGRRCANDPFMCSTTKAPRLDRRPLAPAQGCRAEYDTCHLVTYSCIRMRAAVFGIRHPTRRGRSASRGAHG</sequence>
<protein>
    <submittedName>
        <fullName evidence="1">Uncharacterized protein</fullName>
    </submittedName>
</protein>
<organism evidence="1 2">
    <name type="scientific">Eumeta variegata</name>
    <name type="common">Bagworm moth</name>
    <name type="synonym">Eumeta japonica</name>
    <dbReference type="NCBI Taxonomy" id="151549"/>
    <lineage>
        <taxon>Eukaryota</taxon>
        <taxon>Metazoa</taxon>
        <taxon>Ecdysozoa</taxon>
        <taxon>Arthropoda</taxon>
        <taxon>Hexapoda</taxon>
        <taxon>Insecta</taxon>
        <taxon>Pterygota</taxon>
        <taxon>Neoptera</taxon>
        <taxon>Endopterygota</taxon>
        <taxon>Lepidoptera</taxon>
        <taxon>Glossata</taxon>
        <taxon>Ditrysia</taxon>
        <taxon>Tineoidea</taxon>
        <taxon>Psychidae</taxon>
        <taxon>Oiketicinae</taxon>
        <taxon>Eumeta</taxon>
    </lineage>
</organism>
<keyword evidence="2" id="KW-1185">Reference proteome</keyword>